<dbReference type="SMART" id="SM01057">
    <property type="entry name" value="Carb_anhydrase"/>
    <property type="match status" value="1"/>
</dbReference>
<protein>
    <recommendedName>
        <fullName evidence="3 9">Carbonic anhydrase</fullName>
        <ecNumber evidence="3 9">4.2.1.1</ecNumber>
    </recommendedName>
</protein>
<evidence type="ECO:0000259" key="11">
    <source>
        <dbReference type="PROSITE" id="PS51144"/>
    </source>
</evidence>
<name>A0AAV2QWL1_MEGNR</name>
<comment type="caution">
    <text evidence="12">The sequence shown here is derived from an EMBL/GenBank/DDBJ whole genome shotgun (WGS) entry which is preliminary data.</text>
</comment>
<organism evidence="12 13">
    <name type="scientific">Meganyctiphanes norvegica</name>
    <name type="common">Northern krill</name>
    <name type="synonym">Thysanopoda norvegica</name>
    <dbReference type="NCBI Taxonomy" id="48144"/>
    <lineage>
        <taxon>Eukaryota</taxon>
        <taxon>Metazoa</taxon>
        <taxon>Ecdysozoa</taxon>
        <taxon>Arthropoda</taxon>
        <taxon>Crustacea</taxon>
        <taxon>Multicrustacea</taxon>
        <taxon>Malacostraca</taxon>
        <taxon>Eumalacostraca</taxon>
        <taxon>Eucarida</taxon>
        <taxon>Euphausiacea</taxon>
        <taxon>Euphausiidae</taxon>
        <taxon>Meganyctiphanes</taxon>
    </lineage>
</organism>
<dbReference type="PANTHER" id="PTHR18952:SF265">
    <property type="entry name" value="CARBONIC ANHYDRASE"/>
    <property type="match status" value="1"/>
</dbReference>
<dbReference type="SUPFAM" id="SSF51069">
    <property type="entry name" value="Carbonic anhydrase"/>
    <property type="match status" value="1"/>
</dbReference>
<evidence type="ECO:0000256" key="8">
    <source>
        <dbReference type="ARBA" id="ARBA00048348"/>
    </source>
</evidence>
<dbReference type="FunFam" id="3.10.200.10:FF:000003">
    <property type="entry name" value="Carbonic anhydrase 12"/>
    <property type="match status" value="1"/>
</dbReference>
<feature type="non-terminal residue" evidence="12">
    <location>
        <position position="1"/>
    </location>
</feature>
<dbReference type="InterPro" id="IPR001148">
    <property type="entry name" value="CA_dom"/>
</dbReference>
<evidence type="ECO:0000256" key="2">
    <source>
        <dbReference type="ARBA" id="ARBA00010718"/>
    </source>
</evidence>
<dbReference type="PROSITE" id="PS51144">
    <property type="entry name" value="ALPHA_CA_2"/>
    <property type="match status" value="1"/>
</dbReference>
<comment type="similarity">
    <text evidence="2 9">Belongs to the alpha-carbonic anhydrase family.</text>
</comment>
<evidence type="ECO:0000256" key="7">
    <source>
        <dbReference type="ARBA" id="ARBA00023239"/>
    </source>
</evidence>
<evidence type="ECO:0000256" key="4">
    <source>
        <dbReference type="ARBA" id="ARBA00022723"/>
    </source>
</evidence>
<evidence type="ECO:0000256" key="5">
    <source>
        <dbReference type="ARBA" id="ARBA00022833"/>
    </source>
</evidence>
<evidence type="ECO:0000256" key="10">
    <source>
        <dbReference type="SAM" id="SignalP"/>
    </source>
</evidence>
<evidence type="ECO:0000256" key="1">
    <source>
        <dbReference type="ARBA" id="ARBA00002904"/>
    </source>
</evidence>
<feature type="signal peptide" evidence="10">
    <location>
        <begin position="1"/>
        <end position="40"/>
    </location>
</feature>
<dbReference type="Gene3D" id="3.10.200.10">
    <property type="entry name" value="Alpha carbonic anhydrase"/>
    <property type="match status" value="1"/>
</dbReference>
<keyword evidence="10" id="KW-0732">Signal</keyword>
<dbReference type="GO" id="GO:0004089">
    <property type="term" value="F:carbonate dehydratase activity"/>
    <property type="evidence" value="ECO:0007669"/>
    <property type="project" value="UniProtKB-UniRule"/>
</dbReference>
<feature type="chain" id="PRO_5043819569" description="Carbonic anhydrase" evidence="10">
    <location>
        <begin position="41"/>
        <end position="465"/>
    </location>
</feature>
<evidence type="ECO:0000256" key="9">
    <source>
        <dbReference type="RuleBase" id="RU367011"/>
    </source>
</evidence>
<keyword evidence="6" id="KW-0325">Glycoprotein</keyword>
<dbReference type="PANTHER" id="PTHR18952">
    <property type="entry name" value="CARBONIC ANHYDRASE"/>
    <property type="match status" value="1"/>
</dbReference>
<keyword evidence="4 9" id="KW-0479">Metal-binding</keyword>
<dbReference type="InterPro" id="IPR023561">
    <property type="entry name" value="Carbonic_anhydrase_a-class"/>
</dbReference>
<keyword evidence="7 9" id="KW-0456">Lyase</keyword>
<evidence type="ECO:0000256" key="6">
    <source>
        <dbReference type="ARBA" id="ARBA00023180"/>
    </source>
</evidence>
<evidence type="ECO:0000313" key="13">
    <source>
        <dbReference type="Proteomes" id="UP001497623"/>
    </source>
</evidence>
<evidence type="ECO:0000256" key="3">
    <source>
        <dbReference type="ARBA" id="ARBA00012925"/>
    </source>
</evidence>
<proteinExistence type="inferred from homology"/>
<gene>
    <name evidence="12" type="ORF">MNOR_LOCUS17183</name>
</gene>
<dbReference type="Proteomes" id="UP001497623">
    <property type="component" value="Unassembled WGS sequence"/>
</dbReference>
<dbReference type="GO" id="GO:0005886">
    <property type="term" value="C:plasma membrane"/>
    <property type="evidence" value="ECO:0007669"/>
    <property type="project" value="TreeGrafter"/>
</dbReference>
<dbReference type="Pfam" id="PF00194">
    <property type="entry name" value="Carb_anhydrase"/>
    <property type="match status" value="1"/>
</dbReference>
<comment type="function">
    <text evidence="1 9">Reversible hydration of carbon dioxide.</text>
</comment>
<comment type="cofactor">
    <cofactor evidence="9">
        <name>Zn(2+)</name>
        <dbReference type="ChEBI" id="CHEBI:29105"/>
    </cofactor>
</comment>
<feature type="domain" description="Alpha-carbonic anhydrase" evidence="11">
    <location>
        <begin position="206"/>
        <end position="462"/>
    </location>
</feature>
<reference evidence="12 13" key="1">
    <citation type="submission" date="2024-05" db="EMBL/GenBank/DDBJ databases">
        <authorList>
            <person name="Wallberg A."/>
        </authorList>
    </citation>
    <scope>NUCLEOTIDE SEQUENCE [LARGE SCALE GENOMIC DNA]</scope>
</reference>
<keyword evidence="5 9" id="KW-0862">Zinc</keyword>
<comment type="catalytic activity">
    <reaction evidence="8 9">
        <text>hydrogencarbonate + H(+) = CO2 + H2O</text>
        <dbReference type="Rhea" id="RHEA:10748"/>
        <dbReference type="ChEBI" id="CHEBI:15377"/>
        <dbReference type="ChEBI" id="CHEBI:15378"/>
        <dbReference type="ChEBI" id="CHEBI:16526"/>
        <dbReference type="ChEBI" id="CHEBI:17544"/>
        <dbReference type="EC" id="4.2.1.1"/>
    </reaction>
</comment>
<keyword evidence="13" id="KW-1185">Reference proteome</keyword>
<sequence>PGCASRLWRPYITMSLLPPLMRLLLSMMLLIILRAPETVAGGIGPCNEAGGYCIDKSLCSSNKVIQIKNKSLRRECGEAVCCQRQEAPVILGRRSRNGLRFDDLDICETNPLCEYLGGDCEKRNSCKTKEAFGICGSNECTCCLEGFHQCVRTSAYSHLDGQCVEHVEDCVKGHPIQHGCMCNMVLSNRRIPLFGYFCAQKAGHGSTWDYNGRSGPNTWAFRYAMCKLGHQSPIDFTSNSTLHWATRSPLRFTGYNIKPTHIELINDGHTVSVFWHTKHQLQIRGGLLPDRYTLAKFHFHWGSDSSRGSEHTINGRSYPLEMHLVHYKEAYGSVGEAVKYEDGLAVLGVMFKVTPFHNTALDPIIKMLKRLRQPYSEIENTCNVALWNLLPLNLRTFFRYSGSLTTPTCNEAVIWTVFTDSVDISEHQLSEFRNLFDSHGERLQNNNRPTQPLNDRKVYLVRVQN</sequence>
<dbReference type="EMBL" id="CAXKWB010011663">
    <property type="protein sequence ID" value="CAL4102177.1"/>
    <property type="molecule type" value="Genomic_DNA"/>
</dbReference>
<dbReference type="EC" id="4.2.1.1" evidence="3 9"/>
<dbReference type="InterPro" id="IPR036398">
    <property type="entry name" value="CA_dom_sf"/>
</dbReference>
<dbReference type="AlphaFoldDB" id="A0AAV2QWL1"/>
<evidence type="ECO:0000313" key="12">
    <source>
        <dbReference type="EMBL" id="CAL4102177.1"/>
    </source>
</evidence>
<dbReference type="GO" id="GO:0008270">
    <property type="term" value="F:zinc ion binding"/>
    <property type="evidence" value="ECO:0007669"/>
    <property type="project" value="UniProtKB-UniRule"/>
</dbReference>
<dbReference type="PROSITE" id="PS00162">
    <property type="entry name" value="ALPHA_CA_1"/>
    <property type="match status" value="1"/>
</dbReference>
<dbReference type="CDD" id="cd00326">
    <property type="entry name" value="alpha_CA"/>
    <property type="match status" value="1"/>
</dbReference>
<dbReference type="InterPro" id="IPR018338">
    <property type="entry name" value="Carbonic_anhydrase_a-class_CS"/>
</dbReference>
<accession>A0AAV2QWL1</accession>